<dbReference type="Pfam" id="PF09995">
    <property type="entry name" value="MPAB_Lcp_cat"/>
    <property type="match status" value="1"/>
</dbReference>
<dbReference type="EMBL" id="JAUIQD010000003">
    <property type="protein sequence ID" value="KAK3357952.1"/>
    <property type="molecule type" value="Genomic_DNA"/>
</dbReference>
<gene>
    <name evidence="2" type="ORF">B0T25DRAFT_174631</name>
</gene>
<evidence type="ECO:0000313" key="3">
    <source>
        <dbReference type="Proteomes" id="UP001275084"/>
    </source>
</evidence>
<accession>A0AAJ0HN58</accession>
<dbReference type="GO" id="GO:0016491">
    <property type="term" value="F:oxidoreductase activity"/>
    <property type="evidence" value="ECO:0007669"/>
    <property type="project" value="InterPro"/>
</dbReference>
<dbReference type="Proteomes" id="UP001275084">
    <property type="component" value="Unassembled WGS sequence"/>
</dbReference>
<reference evidence="2" key="2">
    <citation type="submission" date="2023-06" db="EMBL/GenBank/DDBJ databases">
        <authorList>
            <consortium name="Lawrence Berkeley National Laboratory"/>
            <person name="Haridas S."/>
            <person name="Hensen N."/>
            <person name="Bonometti L."/>
            <person name="Westerberg I."/>
            <person name="Brannstrom I.O."/>
            <person name="Guillou S."/>
            <person name="Cros-Aarteil S."/>
            <person name="Calhoun S."/>
            <person name="Kuo A."/>
            <person name="Mondo S."/>
            <person name="Pangilinan J."/>
            <person name="Riley R."/>
            <person name="Labutti K."/>
            <person name="Andreopoulos B."/>
            <person name="Lipzen A."/>
            <person name="Chen C."/>
            <person name="Yanf M."/>
            <person name="Daum C."/>
            <person name="Ng V."/>
            <person name="Clum A."/>
            <person name="Steindorff A."/>
            <person name="Ohm R."/>
            <person name="Martin F."/>
            <person name="Silar P."/>
            <person name="Natvig D."/>
            <person name="Lalanne C."/>
            <person name="Gautier V."/>
            <person name="Ament-Velasquez S.L."/>
            <person name="Kruys A."/>
            <person name="Hutchinson M.I."/>
            <person name="Powell A.J."/>
            <person name="Barry K."/>
            <person name="Miller A.N."/>
            <person name="Grigoriev I.V."/>
            <person name="Debuchy R."/>
            <person name="Gladieux P."/>
            <person name="Thoren M.H."/>
            <person name="Johannesson H."/>
        </authorList>
    </citation>
    <scope>NUCLEOTIDE SEQUENCE</scope>
    <source>
        <strain evidence="2">CBS 955.72</strain>
    </source>
</reference>
<dbReference type="AlphaFoldDB" id="A0AAJ0HN58"/>
<evidence type="ECO:0000259" key="1">
    <source>
        <dbReference type="Pfam" id="PF09995"/>
    </source>
</evidence>
<reference evidence="2" key="1">
    <citation type="journal article" date="2023" name="Mol. Phylogenet. Evol.">
        <title>Genome-scale phylogeny and comparative genomics of the fungal order Sordariales.</title>
        <authorList>
            <person name="Hensen N."/>
            <person name="Bonometti L."/>
            <person name="Westerberg I."/>
            <person name="Brannstrom I.O."/>
            <person name="Guillou S."/>
            <person name="Cros-Aarteil S."/>
            <person name="Calhoun S."/>
            <person name="Haridas S."/>
            <person name="Kuo A."/>
            <person name="Mondo S."/>
            <person name="Pangilinan J."/>
            <person name="Riley R."/>
            <person name="LaButti K."/>
            <person name="Andreopoulos B."/>
            <person name="Lipzen A."/>
            <person name="Chen C."/>
            <person name="Yan M."/>
            <person name="Daum C."/>
            <person name="Ng V."/>
            <person name="Clum A."/>
            <person name="Steindorff A."/>
            <person name="Ohm R.A."/>
            <person name="Martin F."/>
            <person name="Silar P."/>
            <person name="Natvig D.O."/>
            <person name="Lalanne C."/>
            <person name="Gautier V."/>
            <person name="Ament-Velasquez S.L."/>
            <person name="Kruys A."/>
            <person name="Hutchinson M.I."/>
            <person name="Powell A.J."/>
            <person name="Barry K."/>
            <person name="Miller A.N."/>
            <person name="Grigoriev I.V."/>
            <person name="Debuchy R."/>
            <person name="Gladieux P."/>
            <person name="Hiltunen Thoren M."/>
            <person name="Johannesson H."/>
        </authorList>
    </citation>
    <scope>NUCLEOTIDE SEQUENCE</scope>
    <source>
        <strain evidence="2">CBS 955.72</strain>
    </source>
</reference>
<dbReference type="InterPro" id="IPR018713">
    <property type="entry name" value="MPAB/Lcp_cat_dom"/>
</dbReference>
<organism evidence="2 3">
    <name type="scientific">Lasiosphaeria hispida</name>
    <dbReference type="NCBI Taxonomy" id="260671"/>
    <lineage>
        <taxon>Eukaryota</taxon>
        <taxon>Fungi</taxon>
        <taxon>Dikarya</taxon>
        <taxon>Ascomycota</taxon>
        <taxon>Pezizomycotina</taxon>
        <taxon>Sordariomycetes</taxon>
        <taxon>Sordariomycetidae</taxon>
        <taxon>Sordariales</taxon>
        <taxon>Lasiosphaeriaceae</taxon>
        <taxon>Lasiosphaeria</taxon>
    </lineage>
</organism>
<keyword evidence="3" id="KW-1185">Reference proteome</keyword>
<name>A0AAJ0HN58_9PEZI</name>
<feature type="domain" description="ER-bound oxygenase mpaB/mpaB'/Rubber oxygenase catalytic" evidence="1">
    <location>
        <begin position="22"/>
        <end position="75"/>
    </location>
</feature>
<comment type="caution">
    <text evidence="2">The sequence shown here is derived from an EMBL/GenBank/DDBJ whole genome shotgun (WGS) entry which is preliminary data.</text>
</comment>
<evidence type="ECO:0000313" key="2">
    <source>
        <dbReference type="EMBL" id="KAK3357952.1"/>
    </source>
</evidence>
<proteinExistence type="predicted"/>
<sequence length="139" mass="14836">MFKARGTFGARWRDDAPVGLRSRGEKEVLCKEFRRFAMVLDMSLEMWPRRLEEFESYFEGQMRRLEGNGVSKESREGDGEGVVVWAGATVVLGVGDAGGEVGGGKLATEGVEGGLWAFGPDDLGSKGGLCGVGVVDMGG</sequence>
<protein>
    <recommendedName>
        <fullName evidence="1">ER-bound oxygenase mpaB/mpaB'/Rubber oxygenase catalytic domain-containing protein</fullName>
    </recommendedName>
</protein>